<keyword evidence="1 2" id="KW-0193">Cuticle</keyword>
<dbReference type="InterPro" id="IPR000618">
    <property type="entry name" value="Insect_cuticle"/>
</dbReference>
<feature type="compositionally biased region" description="Basic and acidic residues" evidence="3">
    <location>
        <begin position="62"/>
        <end position="77"/>
    </location>
</feature>
<sequence>MEYHAAKPYQYEYEAPGEHGMHYKKEESDGHGNVKGSYGYFDDHGTFREVHYVADHNGFRAEIRTNEPGTKDQEHPHAQVFSFVEDEDSESSNHQELQKRSSHGDSDSKAPLQFQQFHHTGGNSMDSLAGHRLHLFKRTGEHGGHE</sequence>
<comment type="caution">
    <text evidence="4">The sequence shown here is derived from an EMBL/GenBank/DDBJ whole genome shotgun (WGS) entry which is preliminary data.</text>
</comment>
<keyword evidence="5" id="KW-1185">Reference proteome</keyword>
<evidence type="ECO:0000256" key="1">
    <source>
        <dbReference type="ARBA" id="ARBA00022460"/>
    </source>
</evidence>
<dbReference type="AlphaFoldDB" id="A0AAV4RCB0"/>
<dbReference type="GO" id="GO:0062129">
    <property type="term" value="C:chitin-based extracellular matrix"/>
    <property type="evidence" value="ECO:0007669"/>
    <property type="project" value="TreeGrafter"/>
</dbReference>
<evidence type="ECO:0000313" key="4">
    <source>
        <dbReference type="EMBL" id="GIY17742.1"/>
    </source>
</evidence>
<protein>
    <submittedName>
        <fullName evidence="4">Uncharacterized protein</fullName>
    </submittedName>
</protein>
<feature type="region of interest" description="Disordered" evidence="3">
    <location>
        <begin position="62"/>
        <end position="127"/>
    </location>
</feature>
<dbReference type="Pfam" id="PF00379">
    <property type="entry name" value="Chitin_bind_4"/>
    <property type="match status" value="1"/>
</dbReference>
<gene>
    <name evidence="4" type="primary">AVEN_245654_1</name>
    <name evidence="4" type="ORF">CDAR_406951</name>
</gene>
<reference evidence="4 5" key="1">
    <citation type="submission" date="2021-06" db="EMBL/GenBank/DDBJ databases">
        <title>Caerostris darwini draft genome.</title>
        <authorList>
            <person name="Kono N."/>
            <person name="Arakawa K."/>
        </authorList>
    </citation>
    <scope>NUCLEOTIDE SEQUENCE [LARGE SCALE GENOMIC DNA]</scope>
</reference>
<proteinExistence type="predicted"/>
<evidence type="ECO:0000313" key="5">
    <source>
        <dbReference type="Proteomes" id="UP001054837"/>
    </source>
</evidence>
<evidence type="ECO:0000256" key="3">
    <source>
        <dbReference type="SAM" id="MobiDB-lite"/>
    </source>
</evidence>
<dbReference type="GO" id="GO:0008010">
    <property type="term" value="F:structural constituent of chitin-based larval cuticle"/>
    <property type="evidence" value="ECO:0007669"/>
    <property type="project" value="TreeGrafter"/>
</dbReference>
<dbReference type="PANTHER" id="PTHR10380:SF173">
    <property type="entry name" value="CUTICULAR PROTEIN 47EF, ISOFORM C-RELATED"/>
    <property type="match status" value="1"/>
</dbReference>
<dbReference type="Proteomes" id="UP001054837">
    <property type="component" value="Unassembled WGS sequence"/>
</dbReference>
<dbReference type="InterPro" id="IPR050468">
    <property type="entry name" value="Cuticle_Struct_Prot"/>
</dbReference>
<dbReference type="PANTHER" id="PTHR10380">
    <property type="entry name" value="CUTICLE PROTEIN"/>
    <property type="match status" value="1"/>
</dbReference>
<dbReference type="EMBL" id="BPLQ01005829">
    <property type="protein sequence ID" value="GIY17742.1"/>
    <property type="molecule type" value="Genomic_DNA"/>
</dbReference>
<feature type="compositionally biased region" description="Basic and acidic residues" evidence="3">
    <location>
        <begin position="91"/>
        <end position="108"/>
    </location>
</feature>
<accession>A0AAV4RCB0</accession>
<feature type="compositionally biased region" description="Polar residues" evidence="3">
    <location>
        <begin position="113"/>
        <end position="126"/>
    </location>
</feature>
<dbReference type="PROSITE" id="PS51155">
    <property type="entry name" value="CHIT_BIND_RR_2"/>
    <property type="match status" value="1"/>
</dbReference>
<evidence type="ECO:0000256" key="2">
    <source>
        <dbReference type="PROSITE-ProRule" id="PRU00497"/>
    </source>
</evidence>
<organism evidence="4 5">
    <name type="scientific">Caerostris darwini</name>
    <dbReference type="NCBI Taxonomy" id="1538125"/>
    <lineage>
        <taxon>Eukaryota</taxon>
        <taxon>Metazoa</taxon>
        <taxon>Ecdysozoa</taxon>
        <taxon>Arthropoda</taxon>
        <taxon>Chelicerata</taxon>
        <taxon>Arachnida</taxon>
        <taxon>Araneae</taxon>
        <taxon>Araneomorphae</taxon>
        <taxon>Entelegynae</taxon>
        <taxon>Araneoidea</taxon>
        <taxon>Araneidae</taxon>
        <taxon>Caerostris</taxon>
    </lineage>
</organism>
<name>A0AAV4RCB0_9ARAC</name>